<dbReference type="GO" id="GO:0016279">
    <property type="term" value="F:protein-lysine N-methyltransferase activity"/>
    <property type="evidence" value="ECO:0007669"/>
    <property type="project" value="InterPro"/>
</dbReference>
<dbReference type="PANTHER" id="PTHR13610">
    <property type="entry name" value="METHYLTRANSFERASE DOMAIN-CONTAINING PROTEIN"/>
    <property type="match status" value="1"/>
</dbReference>
<keyword evidence="3" id="KW-0949">S-adenosyl-L-methionine</keyword>
<dbReference type="GO" id="GO:0032259">
    <property type="term" value="P:methylation"/>
    <property type="evidence" value="ECO:0007669"/>
    <property type="project" value="UniProtKB-KW"/>
</dbReference>
<keyword evidence="6" id="KW-1185">Reference proteome</keyword>
<evidence type="ECO:0000256" key="3">
    <source>
        <dbReference type="ARBA" id="ARBA00022691"/>
    </source>
</evidence>
<proteinExistence type="predicted"/>
<organism evidence="5 6">
    <name type="scientific">Rivihabitans pingtungensis</name>
    <dbReference type="NCBI Taxonomy" id="1054498"/>
    <lineage>
        <taxon>Bacteria</taxon>
        <taxon>Pseudomonadati</taxon>
        <taxon>Pseudomonadota</taxon>
        <taxon>Betaproteobacteria</taxon>
        <taxon>Neisseriales</taxon>
        <taxon>Aquaspirillaceae</taxon>
        <taxon>Rivihabitans</taxon>
    </lineage>
</organism>
<comment type="caution">
    <text evidence="5">The sequence shown here is derived from an EMBL/GenBank/DDBJ whole genome shotgun (WGS) entry which is preliminary data.</text>
</comment>
<evidence type="ECO:0000256" key="2">
    <source>
        <dbReference type="ARBA" id="ARBA00022679"/>
    </source>
</evidence>
<keyword evidence="4" id="KW-0812">Transmembrane</keyword>
<dbReference type="EMBL" id="QJKI01000001">
    <property type="protein sequence ID" value="PXX82134.1"/>
    <property type="molecule type" value="Genomic_DNA"/>
</dbReference>
<gene>
    <name evidence="5" type="ORF">DFR34_101369</name>
</gene>
<evidence type="ECO:0000256" key="4">
    <source>
        <dbReference type="SAM" id="Phobius"/>
    </source>
</evidence>
<protein>
    <recommendedName>
        <fullName evidence="7">Methyltransferase family protein</fullName>
    </recommendedName>
</protein>
<dbReference type="AlphaFoldDB" id="A0A318KW33"/>
<dbReference type="InterPro" id="IPR026170">
    <property type="entry name" value="FAM173A/B"/>
</dbReference>
<dbReference type="OrthoDB" id="5611641at2"/>
<feature type="transmembrane region" description="Helical" evidence="4">
    <location>
        <begin position="50"/>
        <end position="67"/>
    </location>
</feature>
<dbReference type="SUPFAM" id="SSF53335">
    <property type="entry name" value="S-adenosyl-L-methionine-dependent methyltransferases"/>
    <property type="match status" value="1"/>
</dbReference>
<keyword evidence="1" id="KW-0489">Methyltransferase</keyword>
<evidence type="ECO:0000313" key="5">
    <source>
        <dbReference type="EMBL" id="PXX82134.1"/>
    </source>
</evidence>
<feature type="transmembrane region" description="Helical" evidence="4">
    <location>
        <begin position="74"/>
        <end position="91"/>
    </location>
</feature>
<dbReference type="PANTHER" id="PTHR13610:SF9">
    <property type="entry name" value="FI06469P"/>
    <property type="match status" value="1"/>
</dbReference>
<dbReference type="Proteomes" id="UP000247555">
    <property type="component" value="Unassembled WGS sequence"/>
</dbReference>
<evidence type="ECO:0000256" key="1">
    <source>
        <dbReference type="ARBA" id="ARBA00022603"/>
    </source>
</evidence>
<dbReference type="RefSeq" id="WP_110389419.1">
    <property type="nucleotide sequence ID" value="NZ_QJKI01000001.1"/>
</dbReference>
<keyword evidence="2" id="KW-0808">Transferase</keyword>
<sequence length="241" mass="27022">MMRLHLRQLAIFLMALALAIVAGLLGAPWPLVWMQPPLAMLLAMLWRTPRWWWLLHLLLLPAVFLAMQADLPPWLYLLAALLLFAISRNALTERVPLFLTSQAALDALAARLPPAARLIDLGCGTGRLLEGLSRRRPDLILHGVESAWLPWLWARLRLARRPNVSVTLGDIWQASLAGYGVIYTYLSPEPMAKIWHKVKQEADSNAWLVSNSFAVPGVQPDESIAIDDATASTLYIWRLTT</sequence>
<accession>A0A318KW33</accession>
<reference evidence="5 6" key="1">
    <citation type="submission" date="2018-05" db="EMBL/GenBank/DDBJ databases">
        <title>Genomic Encyclopedia of Type Strains, Phase IV (KMG-IV): sequencing the most valuable type-strain genomes for metagenomic binning, comparative biology and taxonomic classification.</title>
        <authorList>
            <person name="Goeker M."/>
        </authorList>
    </citation>
    <scope>NUCLEOTIDE SEQUENCE [LARGE SCALE GENOMIC DNA]</scope>
    <source>
        <strain evidence="5 6">DSM 29661</strain>
    </source>
</reference>
<name>A0A318KW33_9NEIS</name>
<dbReference type="InterPro" id="IPR029063">
    <property type="entry name" value="SAM-dependent_MTases_sf"/>
</dbReference>
<dbReference type="Gene3D" id="3.40.50.150">
    <property type="entry name" value="Vaccinia Virus protein VP39"/>
    <property type="match status" value="1"/>
</dbReference>
<keyword evidence="4" id="KW-0472">Membrane</keyword>
<evidence type="ECO:0000313" key="6">
    <source>
        <dbReference type="Proteomes" id="UP000247555"/>
    </source>
</evidence>
<evidence type="ECO:0008006" key="7">
    <source>
        <dbReference type="Google" id="ProtNLM"/>
    </source>
</evidence>
<keyword evidence="4" id="KW-1133">Transmembrane helix</keyword>